<name>A0AAJ6NBE3_9PAST</name>
<organism evidence="1 2">
    <name type="scientific">Phocoenobacter skyensis</name>
    <dbReference type="NCBI Taxonomy" id="97481"/>
    <lineage>
        <taxon>Bacteria</taxon>
        <taxon>Pseudomonadati</taxon>
        <taxon>Pseudomonadota</taxon>
        <taxon>Gammaproteobacteria</taxon>
        <taxon>Pasteurellales</taxon>
        <taxon>Pasteurellaceae</taxon>
        <taxon>Phocoenobacter</taxon>
    </lineage>
</organism>
<reference evidence="1" key="1">
    <citation type="journal article" date="2023" name="Front. Microbiol.">
        <title>Phylogeography and host specificity of Pasteurellaceae pathogenic to sea-farmed fish in the north-east Atlantic.</title>
        <authorList>
            <person name="Gulla S."/>
            <person name="Colquhoun D.J."/>
            <person name="Olsen A.B."/>
            <person name="Spilsberg B."/>
            <person name="Lagesen K."/>
            <person name="Aakesson C.P."/>
            <person name="Strom S."/>
            <person name="Manji F."/>
            <person name="Birkbeck T.H."/>
            <person name="Nilsen H.K."/>
        </authorList>
    </citation>
    <scope>NUCLEOTIDE SEQUENCE</scope>
    <source>
        <strain evidence="1">TW16_20</strain>
    </source>
</reference>
<dbReference type="InterPro" id="IPR019697">
    <property type="entry name" value="Phage_HP1_Orf28"/>
</dbReference>
<dbReference type="AlphaFoldDB" id="A0AAJ6NBE3"/>
<evidence type="ECO:0000313" key="2">
    <source>
        <dbReference type="Proteomes" id="UP001236239"/>
    </source>
</evidence>
<accession>A0AAJ6NBE3</accession>
<dbReference type="Proteomes" id="UP001236239">
    <property type="component" value="Unassembled WGS sequence"/>
</dbReference>
<dbReference type="Pfam" id="PF10761">
    <property type="entry name" value="DUF2590"/>
    <property type="match status" value="1"/>
</dbReference>
<dbReference type="EMBL" id="JASAYQ010000021">
    <property type="protein sequence ID" value="MDP8173686.1"/>
    <property type="molecule type" value="Genomic_DNA"/>
</dbReference>
<evidence type="ECO:0000313" key="1">
    <source>
        <dbReference type="EMBL" id="MDP8173686.1"/>
    </source>
</evidence>
<dbReference type="RefSeq" id="WP_306384698.1">
    <property type="nucleotide sequence ID" value="NZ_JASAYN010000001.1"/>
</dbReference>
<sequence>MQRKYLDLLVTNEDITLDSGNLPKICDNKVSIAQDIKHALLESGLVTQLIAERSRVLRSDIFLQMVELVEEDERLIPGSILIQEEALNRLLLSADTYEFGTIHFEVRN</sequence>
<gene>
    <name evidence="1" type="ORF">QJU93_09995</name>
</gene>
<proteinExistence type="predicted"/>
<comment type="caution">
    <text evidence="1">The sequence shown here is derived from an EMBL/GenBank/DDBJ whole genome shotgun (WGS) entry which is preliminary data.</text>
</comment>
<protein>
    <submittedName>
        <fullName evidence="1">DUF2590 family protein</fullName>
    </submittedName>
</protein>